<feature type="transmembrane region" description="Helical" evidence="10">
    <location>
        <begin position="7"/>
        <end position="28"/>
    </location>
</feature>
<comment type="similarity">
    <text evidence="2">Belongs to the fatty acid desaturase type 2 family.</text>
</comment>
<dbReference type="InterPro" id="IPR005804">
    <property type="entry name" value="FA_desaturase_dom"/>
</dbReference>
<dbReference type="InterPro" id="IPR015876">
    <property type="entry name" value="Acyl-CoA_DS"/>
</dbReference>
<dbReference type="GO" id="GO:0016717">
    <property type="term" value="F:oxidoreductase activity, acting on paired donors, with oxidation of a pair of donors resulting in the reduction of molecular oxygen to two molecules of water"/>
    <property type="evidence" value="ECO:0007669"/>
    <property type="project" value="InterPro"/>
</dbReference>
<dbReference type="Proteomes" id="UP000184233">
    <property type="component" value="Unassembled WGS sequence"/>
</dbReference>
<keyword evidence="3 10" id="KW-0812">Transmembrane</keyword>
<evidence type="ECO:0000256" key="8">
    <source>
        <dbReference type="ARBA" id="ARBA00023098"/>
    </source>
</evidence>
<keyword evidence="6" id="KW-0560">Oxidoreductase</keyword>
<evidence type="ECO:0000256" key="9">
    <source>
        <dbReference type="ARBA" id="ARBA00023136"/>
    </source>
</evidence>
<feature type="transmembrane region" description="Helical" evidence="10">
    <location>
        <begin position="111"/>
        <end position="133"/>
    </location>
</feature>
<evidence type="ECO:0000256" key="4">
    <source>
        <dbReference type="ARBA" id="ARBA00022832"/>
    </source>
</evidence>
<keyword evidence="4" id="KW-0276">Fatty acid metabolism</keyword>
<keyword evidence="7" id="KW-0408">Iron</keyword>
<feature type="transmembrane region" description="Helical" evidence="10">
    <location>
        <begin position="154"/>
        <end position="174"/>
    </location>
</feature>
<feature type="transmembrane region" description="Helical" evidence="10">
    <location>
        <begin position="68"/>
        <end position="91"/>
    </location>
</feature>
<comment type="caution">
    <text evidence="12">The sequence shown here is derived from an EMBL/GenBank/DDBJ whole genome shotgun (WGS) entry which is preliminary data.</text>
</comment>
<sequence length="285" mass="32087">MPRLANYYVVPLVLLPAAATIYGIVQLFTGSVGIYEIVMMLALGALTEFGVTFGYHRMVVHKAFTAHPILKAIVLAFGSMAFQGPVINWASVHTKHHAMSDQEGDPHTPTFRGFIFAHFEWLIEMTSTDMAAIRSKYESRYTKDPMLVWFDKTFLLWSAFSLILPFLLGGWQGLLWGGLIRIFLTSHVTWSVNSVCHIVGGRMFKTTDQSRNNFIVGLLALGEGWHNNHHAFPSSAFHGLRWWQIDITAYMIRIFEKVGLVSGVVRIPTAYLSRQIALAQDKEAP</sequence>
<feature type="domain" description="Fatty acid desaturase" evidence="11">
    <location>
        <begin position="40"/>
        <end position="249"/>
    </location>
</feature>
<dbReference type="GO" id="GO:0016020">
    <property type="term" value="C:membrane"/>
    <property type="evidence" value="ECO:0007669"/>
    <property type="project" value="UniProtKB-SubCell"/>
</dbReference>
<evidence type="ECO:0000256" key="6">
    <source>
        <dbReference type="ARBA" id="ARBA00023002"/>
    </source>
</evidence>
<keyword evidence="5 10" id="KW-1133">Transmembrane helix</keyword>
<keyword evidence="8" id="KW-0443">Lipid metabolism</keyword>
<dbReference type="CDD" id="cd03505">
    <property type="entry name" value="Delta9-FADS-like"/>
    <property type="match status" value="1"/>
</dbReference>
<evidence type="ECO:0000256" key="5">
    <source>
        <dbReference type="ARBA" id="ARBA00022989"/>
    </source>
</evidence>
<keyword evidence="9 10" id="KW-0472">Membrane</keyword>
<feature type="transmembrane region" description="Helical" evidence="10">
    <location>
        <begin position="34"/>
        <end position="56"/>
    </location>
</feature>
<accession>A0A1M3KVH6</accession>
<dbReference type="AlphaFoldDB" id="A0A1M3KVH6"/>
<gene>
    <name evidence="12" type="ORF">BGO89_13405</name>
</gene>
<name>A0A1M3KVH6_9BACT</name>
<comment type="subcellular location">
    <subcellularLocation>
        <location evidence="1">Membrane</location>
        <topology evidence="1">Multi-pass membrane protein</topology>
    </subcellularLocation>
</comment>
<evidence type="ECO:0000259" key="11">
    <source>
        <dbReference type="Pfam" id="PF00487"/>
    </source>
</evidence>
<evidence type="ECO:0000256" key="2">
    <source>
        <dbReference type="ARBA" id="ARBA00008749"/>
    </source>
</evidence>
<evidence type="ECO:0000313" key="13">
    <source>
        <dbReference type="Proteomes" id="UP000184233"/>
    </source>
</evidence>
<organism evidence="12 13">
    <name type="scientific">Candidatus Kapaibacterium thiocyanatum</name>
    <dbReference type="NCBI Taxonomy" id="1895771"/>
    <lineage>
        <taxon>Bacteria</taxon>
        <taxon>Pseudomonadati</taxon>
        <taxon>Candidatus Kapaibacteriota</taxon>
        <taxon>Candidatus Kapaibacteriia</taxon>
        <taxon>Candidatus Kapaibacteriales</taxon>
        <taxon>Candidatus Kapaibacteriaceae</taxon>
        <taxon>Candidatus Kapaibacterium</taxon>
    </lineage>
</organism>
<evidence type="ECO:0000256" key="7">
    <source>
        <dbReference type="ARBA" id="ARBA00023004"/>
    </source>
</evidence>
<dbReference type="STRING" id="1895771.BGO89_13405"/>
<evidence type="ECO:0000256" key="1">
    <source>
        <dbReference type="ARBA" id="ARBA00004141"/>
    </source>
</evidence>
<dbReference type="EMBL" id="MKVH01000025">
    <property type="protein sequence ID" value="OJX56387.1"/>
    <property type="molecule type" value="Genomic_DNA"/>
</dbReference>
<dbReference type="GO" id="GO:0006631">
    <property type="term" value="P:fatty acid metabolic process"/>
    <property type="evidence" value="ECO:0007669"/>
    <property type="project" value="UniProtKB-KW"/>
</dbReference>
<dbReference type="PANTHER" id="PTHR11351:SF3">
    <property type="entry name" value="BLL4393 PROTEIN"/>
    <property type="match status" value="1"/>
</dbReference>
<evidence type="ECO:0000256" key="3">
    <source>
        <dbReference type="ARBA" id="ARBA00022692"/>
    </source>
</evidence>
<evidence type="ECO:0000256" key="10">
    <source>
        <dbReference type="SAM" id="Phobius"/>
    </source>
</evidence>
<proteinExistence type="inferred from homology"/>
<dbReference type="PANTHER" id="PTHR11351">
    <property type="entry name" value="ACYL-COA DESATURASE"/>
    <property type="match status" value="1"/>
</dbReference>
<evidence type="ECO:0000313" key="12">
    <source>
        <dbReference type="EMBL" id="OJX56387.1"/>
    </source>
</evidence>
<protein>
    <submittedName>
        <fullName evidence="12">Stearoyl-CoA 9-desaturase</fullName>
    </submittedName>
</protein>
<reference evidence="12 13" key="1">
    <citation type="submission" date="2016-09" db="EMBL/GenBank/DDBJ databases">
        <title>Genome-resolved meta-omics ties microbial dynamics to process performance in biotechnology for thiocyanate degradation.</title>
        <authorList>
            <person name="Kantor R.S."/>
            <person name="Huddy R.J."/>
            <person name="Iyer R."/>
            <person name="Thomas B.C."/>
            <person name="Brown C.T."/>
            <person name="Anantharaman K."/>
            <person name="Tringe S."/>
            <person name="Hettich R.L."/>
            <person name="Harrison S.T."/>
            <person name="Banfield J.F."/>
        </authorList>
    </citation>
    <scope>NUCLEOTIDE SEQUENCE [LARGE SCALE GENOMIC DNA]</scope>
    <source>
        <strain evidence="12">59-99</strain>
    </source>
</reference>
<dbReference type="Pfam" id="PF00487">
    <property type="entry name" value="FA_desaturase"/>
    <property type="match status" value="1"/>
</dbReference>
<dbReference type="PRINTS" id="PR00075">
    <property type="entry name" value="FACDDSATRASE"/>
</dbReference>